<accession>W6U0V0</accession>
<dbReference type="Proteomes" id="UP000019149">
    <property type="component" value="Unassembled WGS sequence"/>
</dbReference>
<dbReference type="EMBL" id="APAU02000223">
    <property type="protein sequence ID" value="EUB54673.1"/>
    <property type="molecule type" value="Genomic_DNA"/>
</dbReference>
<protein>
    <submittedName>
        <fullName evidence="1">Uncharacterized protein</fullName>
    </submittedName>
</protein>
<keyword evidence="2" id="KW-1185">Reference proteome</keyword>
<evidence type="ECO:0000313" key="1">
    <source>
        <dbReference type="EMBL" id="EUB54673.1"/>
    </source>
</evidence>
<reference evidence="1 2" key="1">
    <citation type="journal article" date="2013" name="Nat. Genet.">
        <title>The genome of the hydatid tapeworm Echinococcus granulosus.</title>
        <authorList>
            <person name="Zheng H."/>
            <person name="Zhang W."/>
            <person name="Zhang L."/>
            <person name="Zhang Z."/>
            <person name="Li J."/>
            <person name="Lu G."/>
            <person name="Zhu Y."/>
            <person name="Wang Y."/>
            <person name="Huang Y."/>
            <person name="Liu J."/>
            <person name="Kang H."/>
            <person name="Chen J."/>
            <person name="Wang L."/>
            <person name="Chen A."/>
            <person name="Yu S."/>
            <person name="Gao Z."/>
            <person name="Jin L."/>
            <person name="Gu W."/>
            <person name="Wang Z."/>
            <person name="Zhao L."/>
            <person name="Shi B."/>
            <person name="Wen H."/>
            <person name="Lin R."/>
            <person name="Jones M.K."/>
            <person name="Brejova B."/>
            <person name="Vinar T."/>
            <person name="Zhao G."/>
            <person name="McManus D.P."/>
            <person name="Chen Z."/>
            <person name="Zhou Y."/>
            <person name="Wang S."/>
        </authorList>
    </citation>
    <scope>NUCLEOTIDE SEQUENCE [LARGE SCALE GENOMIC DNA]</scope>
</reference>
<sequence length="93" mass="10905">MLFSKFSRDANPSAVCYSRKCYSCLFLISLDLQKKMQKFNDMARVRKKYPYLGMDLRNRKLHALKALPNTSSAIAFAKFTQTIRTSFIQKHQF</sequence>
<dbReference type="AlphaFoldDB" id="W6U0V0"/>
<proteinExistence type="predicted"/>
<dbReference type="GeneID" id="36346187"/>
<evidence type="ECO:0000313" key="2">
    <source>
        <dbReference type="Proteomes" id="UP000019149"/>
    </source>
</evidence>
<organism evidence="1 2">
    <name type="scientific">Echinococcus granulosus</name>
    <name type="common">Hydatid tapeworm</name>
    <dbReference type="NCBI Taxonomy" id="6210"/>
    <lineage>
        <taxon>Eukaryota</taxon>
        <taxon>Metazoa</taxon>
        <taxon>Spiralia</taxon>
        <taxon>Lophotrochozoa</taxon>
        <taxon>Platyhelminthes</taxon>
        <taxon>Cestoda</taxon>
        <taxon>Eucestoda</taxon>
        <taxon>Cyclophyllidea</taxon>
        <taxon>Taeniidae</taxon>
        <taxon>Echinococcus</taxon>
        <taxon>Echinococcus granulosus group</taxon>
    </lineage>
</organism>
<dbReference type="CTD" id="36346187"/>
<dbReference type="KEGG" id="egl:EGR_10472"/>
<gene>
    <name evidence="1" type="ORF">EGR_10472</name>
</gene>
<dbReference type="RefSeq" id="XP_024345869.1">
    <property type="nucleotide sequence ID" value="XM_024499721.1"/>
</dbReference>
<comment type="caution">
    <text evidence="1">The sequence shown here is derived from an EMBL/GenBank/DDBJ whole genome shotgun (WGS) entry which is preliminary data.</text>
</comment>
<name>W6U0V0_ECHGR</name>